<comment type="catalytic activity">
    <reaction evidence="1">
        <text>ATP + protein L-histidine = ADP + protein N-phospho-L-histidine.</text>
        <dbReference type="EC" id="2.7.13.3"/>
    </reaction>
</comment>
<dbReference type="RefSeq" id="WP_039720851.1">
    <property type="nucleotide sequence ID" value="NZ_CP037899.1"/>
</dbReference>
<dbReference type="Gene3D" id="3.30.565.10">
    <property type="entry name" value="Histidine kinase-like ATPase, C-terminal domain"/>
    <property type="match status" value="1"/>
</dbReference>
<name>A0A0C1V5C3_9BACT</name>
<dbReference type="PANTHER" id="PTHR45453:SF1">
    <property type="entry name" value="PHOSPHATE REGULON SENSOR PROTEIN PHOR"/>
    <property type="match status" value="1"/>
</dbReference>
<evidence type="ECO:0000256" key="4">
    <source>
        <dbReference type="ARBA" id="ARBA00022679"/>
    </source>
</evidence>
<dbReference type="InterPro" id="IPR005467">
    <property type="entry name" value="His_kinase_dom"/>
</dbReference>
<evidence type="ECO:0000256" key="5">
    <source>
        <dbReference type="ARBA" id="ARBA00022777"/>
    </source>
</evidence>
<evidence type="ECO:0000256" key="8">
    <source>
        <dbReference type="SAM" id="Phobius"/>
    </source>
</evidence>
<dbReference type="CDD" id="cd00130">
    <property type="entry name" value="PAS"/>
    <property type="match status" value="1"/>
</dbReference>
<dbReference type="NCBIfam" id="TIGR00229">
    <property type="entry name" value="sensory_box"/>
    <property type="match status" value="1"/>
</dbReference>
<dbReference type="SMART" id="SM00387">
    <property type="entry name" value="HATPase_c"/>
    <property type="match status" value="1"/>
</dbReference>
<dbReference type="KEGG" id="mkc:kam1_1981"/>
<keyword evidence="8" id="KW-1133">Transmembrane helix</keyword>
<evidence type="ECO:0000256" key="3">
    <source>
        <dbReference type="ARBA" id="ARBA00022553"/>
    </source>
</evidence>
<dbReference type="SUPFAM" id="SSF47384">
    <property type="entry name" value="Homodimeric domain of signal transducing histidine kinase"/>
    <property type="match status" value="1"/>
</dbReference>
<dbReference type="OrthoDB" id="9813151at2"/>
<keyword evidence="7 8" id="KW-0472">Membrane</keyword>
<dbReference type="SMART" id="SM00091">
    <property type="entry name" value="PAS"/>
    <property type="match status" value="1"/>
</dbReference>
<sequence length="434" mass="49565">MLWLTLSFVFVLTGVFLTLFILRQNFWLSKIRKIEKITQSIRNKQIPSSFLLSGDPSLSAISRNLEAISNEFHSLIRTSKEEEINLNTILKSMTEGIAIIDRNHFIKLANDSFKNILGLTTNPQGKKLLELIQLPEVERIIEKAFENQKPLSQEVLGIDNSSNLTGYFVVDAVPVVNENTEIASNIMVLVFRDITERRKFEEARKEFIINVSHELRTSLSIFKGYVETLIENPKLSKAETKRIYEILKKHCVRLSALIEDLLLLARLESRKLIIEPSAFVIKDLLEETLQELHPLFQQKECQVNLVIEKDLPPIEVDPFWFQQAVYNLIDNAVKFSSPPRKVFIEAQRNDPYFVLKITDNGIGISPKDLPFIFDRFYRGDKSRNTEGGTGLGLSITKQIVELHGGKIRAKSNLGQGTTMEIEIPMRQEKPPSAS</sequence>
<reference evidence="10 12" key="1">
    <citation type="submission" date="2014-08" db="EMBL/GenBank/DDBJ databases">
        <title>Methylacidiphilum kamchatkense strain Kam1 draft genome sequence.</title>
        <authorList>
            <person name="Birkeland N.-K."/>
            <person name="Erikstad H.A."/>
        </authorList>
    </citation>
    <scope>NUCLEOTIDE SEQUENCE [LARGE SCALE GENOMIC DNA]</scope>
    <source>
        <strain evidence="10 12">Kam1</strain>
    </source>
</reference>
<organism evidence="11 13">
    <name type="scientific">Methylacidiphilum kamchatkense Kam1</name>
    <dbReference type="NCBI Taxonomy" id="1202785"/>
    <lineage>
        <taxon>Bacteria</taxon>
        <taxon>Pseudomonadati</taxon>
        <taxon>Verrucomicrobiota</taxon>
        <taxon>Methylacidiphilae</taxon>
        <taxon>Methylacidiphilales</taxon>
        <taxon>Methylacidiphilaceae</taxon>
        <taxon>Methylacidiphilum (ex Ratnadevi et al. 2023)</taxon>
    </lineage>
</organism>
<keyword evidence="4 11" id="KW-0808">Transferase</keyword>
<dbReference type="InterPro" id="IPR050351">
    <property type="entry name" value="BphY/WalK/GraS-like"/>
</dbReference>
<dbReference type="SMART" id="SM00388">
    <property type="entry name" value="HisKA"/>
    <property type="match status" value="1"/>
</dbReference>
<dbReference type="GO" id="GO:0004721">
    <property type="term" value="F:phosphoprotein phosphatase activity"/>
    <property type="evidence" value="ECO:0007669"/>
    <property type="project" value="TreeGrafter"/>
</dbReference>
<evidence type="ECO:0000259" key="9">
    <source>
        <dbReference type="PROSITE" id="PS50109"/>
    </source>
</evidence>
<dbReference type="GO" id="GO:0000155">
    <property type="term" value="F:phosphorelay sensor kinase activity"/>
    <property type="evidence" value="ECO:0007669"/>
    <property type="project" value="InterPro"/>
</dbReference>
<dbReference type="STRING" id="1202785.A946_02385"/>
<evidence type="ECO:0000256" key="7">
    <source>
        <dbReference type="ARBA" id="ARBA00023136"/>
    </source>
</evidence>
<dbReference type="Pfam" id="PF00512">
    <property type="entry name" value="HisKA"/>
    <property type="match status" value="1"/>
</dbReference>
<dbReference type="InterPro" id="IPR004358">
    <property type="entry name" value="Sig_transdc_His_kin-like_C"/>
</dbReference>
<dbReference type="Pfam" id="PF13426">
    <property type="entry name" value="PAS_9"/>
    <property type="match status" value="1"/>
</dbReference>
<dbReference type="FunFam" id="3.30.565.10:FF:000006">
    <property type="entry name" value="Sensor histidine kinase WalK"/>
    <property type="match status" value="1"/>
</dbReference>
<dbReference type="GO" id="GO:0005886">
    <property type="term" value="C:plasma membrane"/>
    <property type="evidence" value="ECO:0007669"/>
    <property type="project" value="TreeGrafter"/>
</dbReference>
<keyword evidence="12" id="KW-1185">Reference proteome</keyword>
<reference evidence="11" key="2">
    <citation type="journal article" date="2019" name="BMC Genomics">
        <title>Complete genome sequence analysis of the thermoacidophilic verrucomicrobial methanotroph 'Candidatus Methylacidiphilum kamchatkense' strain Kam1 and comparison with its closest relatives.</title>
        <authorList>
            <person name="Kruse T."/>
            <person name="Ratnadevi C.M."/>
            <person name="Erikstad H.A."/>
            <person name="Birkeland N.K."/>
        </authorList>
    </citation>
    <scope>NUCLEOTIDE SEQUENCE</scope>
    <source>
        <strain evidence="11">Kam1</strain>
    </source>
</reference>
<dbReference type="FunFam" id="1.10.287.130:FF:000001">
    <property type="entry name" value="Two-component sensor histidine kinase"/>
    <property type="match status" value="1"/>
</dbReference>
<evidence type="ECO:0000256" key="2">
    <source>
        <dbReference type="ARBA" id="ARBA00012438"/>
    </source>
</evidence>
<dbReference type="Pfam" id="PF02518">
    <property type="entry name" value="HATPase_c"/>
    <property type="match status" value="1"/>
</dbReference>
<feature type="domain" description="Histidine kinase" evidence="9">
    <location>
        <begin position="210"/>
        <end position="427"/>
    </location>
</feature>
<evidence type="ECO:0000313" key="11">
    <source>
        <dbReference type="EMBL" id="QDQ43191.1"/>
    </source>
</evidence>
<dbReference type="InterPro" id="IPR003661">
    <property type="entry name" value="HisK_dim/P_dom"/>
</dbReference>
<dbReference type="PROSITE" id="PS50109">
    <property type="entry name" value="HIS_KIN"/>
    <property type="match status" value="1"/>
</dbReference>
<evidence type="ECO:0000313" key="12">
    <source>
        <dbReference type="Proteomes" id="UP000031594"/>
    </source>
</evidence>
<dbReference type="SUPFAM" id="SSF55874">
    <property type="entry name" value="ATPase domain of HSP90 chaperone/DNA topoisomerase II/histidine kinase"/>
    <property type="match status" value="1"/>
</dbReference>
<dbReference type="CDD" id="cd00075">
    <property type="entry name" value="HATPase"/>
    <property type="match status" value="1"/>
</dbReference>
<dbReference type="InterPro" id="IPR036097">
    <property type="entry name" value="HisK_dim/P_sf"/>
</dbReference>
<dbReference type="AlphaFoldDB" id="A0A0C1V5C3"/>
<feature type="transmembrane region" description="Helical" evidence="8">
    <location>
        <begin position="6"/>
        <end position="22"/>
    </location>
</feature>
<evidence type="ECO:0000256" key="6">
    <source>
        <dbReference type="ARBA" id="ARBA00023012"/>
    </source>
</evidence>
<dbReference type="CDD" id="cd00082">
    <property type="entry name" value="HisKA"/>
    <property type="match status" value="1"/>
</dbReference>
<evidence type="ECO:0000256" key="1">
    <source>
        <dbReference type="ARBA" id="ARBA00000085"/>
    </source>
</evidence>
<dbReference type="Gene3D" id="3.30.450.20">
    <property type="entry name" value="PAS domain"/>
    <property type="match status" value="1"/>
</dbReference>
<dbReference type="InterPro" id="IPR000014">
    <property type="entry name" value="PAS"/>
</dbReference>
<dbReference type="InterPro" id="IPR035965">
    <property type="entry name" value="PAS-like_dom_sf"/>
</dbReference>
<dbReference type="EMBL" id="JQNX01000002">
    <property type="protein sequence ID" value="KIE58930.1"/>
    <property type="molecule type" value="Genomic_DNA"/>
</dbReference>
<keyword evidence="6" id="KW-0902">Two-component regulatory system</keyword>
<dbReference type="PRINTS" id="PR00344">
    <property type="entry name" value="BCTRLSENSOR"/>
</dbReference>
<dbReference type="Gene3D" id="1.10.287.130">
    <property type="match status" value="1"/>
</dbReference>
<proteinExistence type="predicted"/>
<dbReference type="InterPro" id="IPR003594">
    <property type="entry name" value="HATPase_dom"/>
</dbReference>
<accession>A0A0C1V5C3</accession>
<keyword evidence="5 11" id="KW-0418">Kinase</keyword>
<dbReference type="PANTHER" id="PTHR45453">
    <property type="entry name" value="PHOSPHATE REGULON SENSOR PROTEIN PHOR"/>
    <property type="match status" value="1"/>
</dbReference>
<gene>
    <name evidence="10" type="ORF">A946_02385</name>
    <name evidence="11" type="ORF">kam1_1981</name>
</gene>
<dbReference type="GO" id="GO:0016036">
    <property type="term" value="P:cellular response to phosphate starvation"/>
    <property type="evidence" value="ECO:0007669"/>
    <property type="project" value="TreeGrafter"/>
</dbReference>
<dbReference type="EC" id="2.7.13.3" evidence="2"/>
<dbReference type="SUPFAM" id="SSF55785">
    <property type="entry name" value="PYP-like sensor domain (PAS domain)"/>
    <property type="match status" value="1"/>
</dbReference>
<dbReference type="Proteomes" id="UP000315925">
    <property type="component" value="Chromosome"/>
</dbReference>
<keyword evidence="3" id="KW-0597">Phosphoprotein</keyword>
<dbReference type="InterPro" id="IPR036890">
    <property type="entry name" value="HATPase_C_sf"/>
</dbReference>
<evidence type="ECO:0000313" key="10">
    <source>
        <dbReference type="EMBL" id="KIE58930.1"/>
    </source>
</evidence>
<protein>
    <recommendedName>
        <fullName evidence="2">histidine kinase</fullName>
        <ecNumber evidence="2">2.7.13.3</ecNumber>
    </recommendedName>
</protein>
<dbReference type="EMBL" id="CP037899">
    <property type="protein sequence ID" value="QDQ43191.1"/>
    <property type="molecule type" value="Genomic_DNA"/>
</dbReference>
<dbReference type="Proteomes" id="UP000031594">
    <property type="component" value="Unassembled WGS sequence"/>
</dbReference>
<reference evidence="13" key="3">
    <citation type="submission" date="2019-03" db="EMBL/GenBank/DDBJ databases">
        <title>Complete genome of Methylacidiphilum kamchatkense Kam1.</title>
        <authorList>
            <person name="Kruse T."/>
            <person name="Murarilal Ratnadevi C."/>
            <person name="Erikstad H.-A."/>
            <person name="Birkeland N.-K."/>
        </authorList>
    </citation>
    <scope>NUCLEOTIDE SEQUENCE [LARGE SCALE GENOMIC DNA]</scope>
    <source>
        <strain evidence="13">kam1</strain>
    </source>
</reference>
<evidence type="ECO:0000313" key="13">
    <source>
        <dbReference type="Proteomes" id="UP000315925"/>
    </source>
</evidence>
<keyword evidence="8" id="KW-0812">Transmembrane</keyword>